<keyword evidence="4 7" id="KW-1133">Transmembrane helix</keyword>
<sequence length="134" mass="14594">MIEQLMSANGTILGLISLLALAIYWQIFDLLQQLFTRKPQSASQLSLCLLRSQQLAAWVTVLPLLGLLGTVSGLFDSFNGLAYGDQQLLTGGIAEALLTTQLGLTTALPALLLLMLCQRRCERETLEATCIDIQ</sequence>
<feature type="domain" description="MotA/TolQ/ExbB proton channel" evidence="8">
    <location>
        <begin position="53"/>
        <end position="127"/>
    </location>
</feature>
<keyword evidence="2" id="KW-1003">Cell membrane</keyword>
<evidence type="ECO:0000256" key="1">
    <source>
        <dbReference type="ARBA" id="ARBA00004651"/>
    </source>
</evidence>
<gene>
    <name evidence="9" type="ORF">RGE70_17210</name>
</gene>
<proteinExistence type="inferred from homology"/>
<evidence type="ECO:0000256" key="5">
    <source>
        <dbReference type="ARBA" id="ARBA00023136"/>
    </source>
</evidence>
<keyword evidence="3 7" id="KW-0812">Transmembrane</keyword>
<name>A0ABZ0JXW8_9GAMM</name>
<dbReference type="Proteomes" id="UP001529491">
    <property type="component" value="Chromosome"/>
</dbReference>
<comment type="subcellular location">
    <subcellularLocation>
        <location evidence="1">Cell membrane</location>
        <topology evidence="1">Multi-pass membrane protein</topology>
    </subcellularLocation>
    <subcellularLocation>
        <location evidence="6">Membrane</location>
        <topology evidence="6">Multi-pass membrane protein</topology>
    </subcellularLocation>
</comment>
<dbReference type="InterPro" id="IPR050790">
    <property type="entry name" value="ExbB/TolQ_transport"/>
</dbReference>
<keyword evidence="5 7" id="KW-0472">Membrane</keyword>
<keyword evidence="6" id="KW-0653">Protein transport</keyword>
<evidence type="ECO:0000313" key="9">
    <source>
        <dbReference type="EMBL" id="WOT05011.1"/>
    </source>
</evidence>
<accession>A0ABZ0JXW8</accession>
<evidence type="ECO:0000313" key="10">
    <source>
        <dbReference type="Proteomes" id="UP001529491"/>
    </source>
</evidence>
<keyword evidence="10" id="KW-1185">Reference proteome</keyword>
<feature type="transmembrane region" description="Helical" evidence="7">
    <location>
        <begin position="55"/>
        <end position="75"/>
    </location>
</feature>
<dbReference type="Pfam" id="PF01618">
    <property type="entry name" value="MotA_ExbB"/>
    <property type="match status" value="1"/>
</dbReference>
<dbReference type="PANTHER" id="PTHR30625">
    <property type="entry name" value="PROTEIN TOLQ"/>
    <property type="match status" value="1"/>
</dbReference>
<evidence type="ECO:0000256" key="3">
    <source>
        <dbReference type="ARBA" id="ARBA00022692"/>
    </source>
</evidence>
<evidence type="ECO:0000256" key="6">
    <source>
        <dbReference type="RuleBase" id="RU004057"/>
    </source>
</evidence>
<comment type="similarity">
    <text evidence="6">Belongs to the exbB/tolQ family.</text>
</comment>
<evidence type="ECO:0000259" key="8">
    <source>
        <dbReference type="Pfam" id="PF01618"/>
    </source>
</evidence>
<organism evidence="9 10">
    <name type="scientific">Shewanella youngdeokensis</name>
    <dbReference type="NCBI Taxonomy" id="2999068"/>
    <lineage>
        <taxon>Bacteria</taxon>
        <taxon>Pseudomonadati</taxon>
        <taxon>Pseudomonadota</taxon>
        <taxon>Gammaproteobacteria</taxon>
        <taxon>Alteromonadales</taxon>
        <taxon>Shewanellaceae</taxon>
        <taxon>Shewanella</taxon>
    </lineage>
</organism>
<dbReference type="EMBL" id="CP136522">
    <property type="protein sequence ID" value="WOT05011.1"/>
    <property type="molecule type" value="Genomic_DNA"/>
</dbReference>
<reference evidence="9 10" key="1">
    <citation type="submission" date="2023-10" db="EMBL/GenBank/DDBJ databases">
        <title>Complete genome sequence of Shewanella sp. DAU334.</title>
        <authorList>
            <person name="Lee Y.-S."/>
            <person name="Jeong H.-R."/>
            <person name="Hwang E.-J."/>
            <person name="Choi Y.-L."/>
            <person name="Kim G.-D."/>
        </authorList>
    </citation>
    <scope>NUCLEOTIDE SEQUENCE [LARGE SCALE GENOMIC DNA]</scope>
    <source>
        <strain evidence="9 10">DAU334</strain>
    </source>
</reference>
<feature type="transmembrane region" description="Helical" evidence="7">
    <location>
        <begin position="95"/>
        <end position="116"/>
    </location>
</feature>
<keyword evidence="6" id="KW-0813">Transport</keyword>
<dbReference type="RefSeq" id="WP_310472648.1">
    <property type="nucleotide sequence ID" value="NZ_CP136522.1"/>
</dbReference>
<evidence type="ECO:0000256" key="7">
    <source>
        <dbReference type="SAM" id="Phobius"/>
    </source>
</evidence>
<protein>
    <submittedName>
        <fullName evidence="9">MotA/TolQ/ExbB proton channel family protein</fullName>
    </submittedName>
</protein>
<evidence type="ECO:0000256" key="2">
    <source>
        <dbReference type="ARBA" id="ARBA00022475"/>
    </source>
</evidence>
<evidence type="ECO:0000256" key="4">
    <source>
        <dbReference type="ARBA" id="ARBA00022989"/>
    </source>
</evidence>
<dbReference type="PANTHER" id="PTHR30625:SF11">
    <property type="entry name" value="MOTA_TOLQ_EXBB PROTON CHANNEL DOMAIN-CONTAINING PROTEIN"/>
    <property type="match status" value="1"/>
</dbReference>
<feature type="transmembrane region" description="Helical" evidence="7">
    <location>
        <begin position="12"/>
        <end position="35"/>
    </location>
</feature>
<dbReference type="InterPro" id="IPR002898">
    <property type="entry name" value="MotA_ExbB_proton_chnl"/>
</dbReference>